<gene>
    <name evidence="3" type="ORF">IAC80_04180</name>
</gene>
<name>A0A9D1NZQ2_9FIRM</name>
<dbReference type="Pfam" id="PF12844">
    <property type="entry name" value="HTH_19"/>
    <property type="match status" value="1"/>
</dbReference>
<dbReference type="EMBL" id="DVOS01000039">
    <property type="protein sequence ID" value="HIV23119.1"/>
    <property type="molecule type" value="Genomic_DNA"/>
</dbReference>
<dbReference type="InterPro" id="IPR010982">
    <property type="entry name" value="Lambda_DNA-bd_dom_sf"/>
</dbReference>
<reference evidence="3" key="2">
    <citation type="journal article" date="2021" name="PeerJ">
        <title>Extensive microbial diversity within the chicken gut microbiome revealed by metagenomics and culture.</title>
        <authorList>
            <person name="Gilroy R."/>
            <person name="Ravi A."/>
            <person name="Getino M."/>
            <person name="Pursley I."/>
            <person name="Horton D.L."/>
            <person name="Alikhan N.F."/>
            <person name="Baker D."/>
            <person name="Gharbi K."/>
            <person name="Hall N."/>
            <person name="Watson M."/>
            <person name="Adriaenssens E.M."/>
            <person name="Foster-Nyarko E."/>
            <person name="Jarju S."/>
            <person name="Secka A."/>
            <person name="Antonio M."/>
            <person name="Oren A."/>
            <person name="Chaudhuri R.R."/>
            <person name="La Ragione R."/>
            <person name="Hildebrand F."/>
            <person name="Pallen M.J."/>
        </authorList>
    </citation>
    <scope>NUCLEOTIDE SEQUENCE</scope>
    <source>
        <strain evidence="3">ChiBcec6-7307</strain>
    </source>
</reference>
<proteinExistence type="predicted"/>
<dbReference type="PANTHER" id="PTHR46558:SF13">
    <property type="entry name" value="HTH-TYPE TRANSCRIPTIONAL REGULATOR IMMR"/>
    <property type="match status" value="1"/>
</dbReference>
<dbReference type="Proteomes" id="UP000886889">
    <property type="component" value="Unassembled WGS sequence"/>
</dbReference>
<dbReference type="InterPro" id="IPR001387">
    <property type="entry name" value="Cro/C1-type_HTH"/>
</dbReference>
<sequence length="115" mass="13467">MMKSFLASRMRSLRKARNLTQGDVASQLHIERQTYCNYENSTRTPPLEMVISLAEFYHVTVDYLVREDGKDGDPLHYPFRALTNVEETFLNSFRSLPSQSQKEVLQFIHFKSLYS</sequence>
<accession>A0A9D1NZQ2</accession>
<organism evidence="3 4">
    <name type="scientific">Candidatus Merdiplasma excrementigallinarum</name>
    <dbReference type="NCBI Taxonomy" id="2840864"/>
    <lineage>
        <taxon>Bacteria</taxon>
        <taxon>Bacillati</taxon>
        <taxon>Bacillota</taxon>
        <taxon>Clostridia</taxon>
        <taxon>Lachnospirales</taxon>
        <taxon>Lachnospiraceae</taxon>
        <taxon>Lachnospiraceae incertae sedis</taxon>
        <taxon>Candidatus Merdiplasma</taxon>
    </lineage>
</organism>
<evidence type="ECO:0000259" key="2">
    <source>
        <dbReference type="PROSITE" id="PS50943"/>
    </source>
</evidence>
<comment type="caution">
    <text evidence="3">The sequence shown here is derived from an EMBL/GenBank/DDBJ whole genome shotgun (WGS) entry which is preliminary data.</text>
</comment>
<dbReference type="CDD" id="cd00093">
    <property type="entry name" value="HTH_XRE"/>
    <property type="match status" value="1"/>
</dbReference>
<dbReference type="PANTHER" id="PTHR46558">
    <property type="entry name" value="TRACRIPTIONAL REGULATORY PROTEIN-RELATED-RELATED"/>
    <property type="match status" value="1"/>
</dbReference>
<protein>
    <submittedName>
        <fullName evidence="3">Helix-turn-helix transcriptional regulator</fullName>
    </submittedName>
</protein>
<evidence type="ECO:0000313" key="3">
    <source>
        <dbReference type="EMBL" id="HIV23119.1"/>
    </source>
</evidence>
<dbReference type="PROSITE" id="PS50943">
    <property type="entry name" value="HTH_CROC1"/>
    <property type="match status" value="1"/>
</dbReference>
<keyword evidence="1" id="KW-0238">DNA-binding</keyword>
<dbReference type="AlphaFoldDB" id="A0A9D1NZQ2"/>
<dbReference type="GO" id="GO:0003677">
    <property type="term" value="F:DNA binding"/>
    <property type="evidence" value="ECO:0007669"/>
    <property type="project" value="UniProtKB-KW"/>
</dbReference>
<reference evidence="3" key="1">
    <citation type="submission" date="2020-10" db="EMBL/GenBank/DDBJ databases">
        <authorList>
            <person name="Gilroy R."/>
        </authorList>
    </citation>
    <scope>NUCLEOTIDE SEQUENCE</scope>
    <source>
        <strain evidence="3">ChiBcec6-7307</strain>
    </source>
</reference>
<evidence type="ECO:0000256" key="1">
    <source>
        <dbReference type="ARBA" id="ARBA00023125"/>
    </source>
</evidence>
<feature type="domain" description="HTH cro/C1-type" evidence="2">
    <location>
        <begin position="10"/>
        <end position="64"/>
    </location>
</feature>
<dbReference type="Gene3D" id="1.10.260.40">
    <property type="entry name" value="lambda repressor-like DNA-binding domains"/>
    <property type="match status" value="1"/>
</dbReference>
<dbReference type="SMART" id="SM00530">
    <property type="entry name" value="HTH_XRE"/>
    <property type="match status" value="1"/>
</dbReference>
<evidence type="ECO:0000313" key="4">
    <source>
        <dbReference type="Proteomes" id="UP000886889"/>
    </source>
</evidence>
<dbReference type="SUPFAM" id="SSF47413">
    <property type="entry name" value="lambda repressor-like DNA-binding domains"/>
    <property type="match status" value="1"/>
</dbReference>